<protein>
    <recommendedName>
        <fullName evidence="4">Cnidarian restricted protein</fullName>
    </recommendedName>
</protein>
<dbReference type="RefSeq" id="XP_066933758.1">
    <property type="nucleotide sequence ID" value="XM_067077657.1"/>
</dbReference>
<sequence length="104" mass="11553">MNGALIFTLLVVNLVTISANSASATIGVGCDGCQESADEICAFKSTKALFTECWVERYKKCCESGSLHRTGTNCYMVDKPLEFTICYDEECYNVEFTVKEQVCY</sequence>
<feature type="chain" id="PRO_5029675418" description="Cnidarian restricted protein" evidence="1">
    <location>
        <begin position="20"/>
        <end position="104"/>
    </location>
</feature>
<evidence type="ECO:0000256" key="1">
    <source>
        <dbReference type="SAM" id="SignalP"/>
    </source>
</evidence>
<organism evidence="2 3">
    <name type="scientific">Clytia hemisphaerica</name>
    <dbReference type="NCBI Taxonomy" id="252671"/>
    <lineage>
        <taxon>Eukaryota</taxon>
        <taxon>Metazoa</taxon>
        <taxon>Cnidaria</taxon>
        <taxon>Hydrozoa</taxon>
        <taxon>Hydroidolina</taxon>
        <taxon>Leptothecata</taxon>
        <taxon>Obeliida</taxon>
        <taxon>Clytiidae</taxon>
        <taxon>Clytia</taxon>
    </lineage>
</organism>
<evidence type="ECO:0008006" key="4">
    <source>
        <dbReference type="Google" id="ProtNLM"/>
    </source>
</evidence>
<name>A0A7M5XBE2_9CNID</name>
<evidence type="ECO:0000313" key="2">
    <source>
        <dbReference type="EnsemblMetazoa" id="CLYHEMP020570.1"/>
    </source>
</evidence>
<keyword evidence="3" id="KW-1185">Reference proteome</keyword>
<dbReference type="EnsemblMetazoa" id="CLYHEMT020570.1">
    <property type="protein sequence ID" value="CLYHEMP020570.1"/>
    <property type="gene ID" value="CLYHEMG020570"/>
</dbReference>
<reference evidence="2" key="1">
    <citation type="submission" date="2021-01" db="UniProtKB">
        <authorList>
            <consortium name="EnsemblMetazoa"/>
        </authorList>
    </citation>
    <scope>IDENTIFICATION</scope>
</reference>
<dbReference type="AlphaFoldDB" id="A0A7M5XBE2"/>
<proteinExistence type="predicted"/>
<accession>A0A7M5XBE2</accession>
<feature type="signal peptide" evidence="1">
    <location>
        <begin position="1"/>
        <end position="19"/>
    </location>
</feature>
<evidence type="ECO:0000313" key="3">
    <source>
        <dbReference type="Proteomes" id="UP000594262"/>
    </source>
</evidence>
<dbReference type="GeneID" id="136821421"/>
<dbReference type="Proteomes" id="UP000594262">
    <property type="component" value="Unplaced"/>
</dbReference>
<keyword evidence="1" id="KW-0732">Signal</keyword>